<evidence type="ECO:0000256" key="8">
    <source>
        <dbReference type="ARBA" id="ARBA00023136"/>
    </source>
</evidence>
<evidence type="ECO:0000259" key="13">
    <source>
        <dbReference type="Pfam" id="PF00593"/>
    </source>
</evidence>
<dbReference type="InterPro" id="IPR037066">
    <property type="entry name" value="Plug_dom_sf"/>
</dbReference>
<evidence type="ECO:0000256" key="12">
    <source>
        <dbReference type="RuleBase" id="RU003357"/>
    </source>
</evidence>
<keyword evidence="4 11" id="KW-1134">Transmembrane beta strand</keyword>
<evidence type="ECO:0000313" key="16">
    <source>
        <dbReference type="Proteomes" id="UP001161422"/>
    </source>
</evidence>
<dbReference type="GO" id="GO:0009279">
    <property type="term" value="C:cell outer membrane"/>
    <property type="evidence" value="ECO:0007669"/>
    <property type="project" value="UniProtKB-SubCell"/>
</dbReference>
<dbReference type="GO" id="GO:0044718">
    <property type="term" value="P:siderophore transmembrane transport"/>
    <property type="evidence" value="ECO:0007669"/>
    <property type="project" value="TreeGrafter"/>
</dbReference>
<accession>A0AA37RX30</accession>
<evidence type="ECO:0000256" key="3">
    <source>
        <dbReference type="ARBA" id="ARBA00022448"/>
    </source>
</evidence>
<evidence type="ECO:0000256" key="5">
    <source>
        <dbReference type="ARBA" id="ARBA00022692"/>
    </source>
</evidence>
<evidence type="ECO:0000256" key="10">
    <source>
        <dbReference type="ARBA" id="ARBA00023237"/>
    </source>
</evidence>
<evidence type="ECO:0000256" key="4">
    <source>
        <dbReference type="ARBA" id="ARBA00022452"/>
    </source>
</evidence>
<evidence type="ECO:0000256" key="6">
    <source>
        <dbReference type="ARBA" id="ARBA00022729"/>
    </source>
</evidence>
<dbReference type="Pfam" id="PF00593">
    <property type="entry name" value="TonB_dep_Rec_b-barrel"/>
    <property type="match status" value="1"/>
</dbReference>
<dbReference type="InterPro" id="IPR012910">
    <property type="entry name" value="Plug_dom"/>
</dbReference>
<dbReference type="InterPro" id="IPR039426">
    <property type="entry name" value="TonB-dep_rcpt-like"/>
</dbReference>
<comment type="similarity">
    <text evidence="2">Belongs to the TonB-dependent receptor family. Hemoglobin/haptoglobin binding protein subfamily.</text>
</comment>
<dbReference type="Gene3D" id="2.170.130.10">
    <property type="entry name" value="TonB-dependent receptor, plug domain"/>
    <property type="match status" value="1"/>
</dbReference>
<evidence type="ECO:0000256" key="1">
    <source>
        <dbReference type="ARBA" id="ARBA00004571"/>
    </source>
</evidence>
<keyword evidence="5 11" id="KW-0812">Transmembrane</keyword>
<evidence type="ECO:0000256" key="11">
    <source>
        <dbReference type="PROSITE-ProRule" id="PRU01360"/>
    </source>
</evidence>
<dbReference type="PROSITE" id="PS52016">
    <property type="entry name" value="TONB_DEPENDENT_REC_3"/>
    <property type="match status" value="1"/>
</dbReference>
<dbReference type="GO" id="GO:0015344">
    <property type="term" value="F:siderophore uptake transmembrane transporter activity"/>
    <property type="evidence" value="ECO:0007669"/>
    <property type="project" value="TreeGrafter"/>
</dbReference>
<keyword evidence="10 11" id="KW-0998">Cell outer membrane</keyword>
<keyword evidence="3 11" id="KW-0813">Transport</keyword>
<keyword evidence="7 12" id="KW-0798">TonB box</keyword>
<dbReference type="CDD" id="cd01347">
    <property type="entry name" value="ligand_gated_channel"/>
    <property type="match status" value="1"/>
</dbReference>
<dbReference type="InterPro" id="IPR036942">
    <property type="entry name" value="Beta-barrel_TonB_sf"/>
</dbReference>
<comment type="caution">
    <text evidence="15">The sequence shown here is derived from an EMBL/GenBank/DDBJ whole genome shotgun (WGS) entry which is preliminary data.</text>
</comment>
<evidence type="ECO:0008006" key="17">
    <source>
        <dbReference type="Google" id="ProtNLM"/>
    </source>
</evidence>
<organism evidence="15 16">
    <name type="scientific">Paraferrimonas sedimenticola</name>
    <dbReference type="NCBI Taxonomy" id="375674"/>
    <lineage>
        <taxon>Bacteria</taxon>
        <taxon>Pseudomonadati</taxon>
        <taxon>Pseudomonadota</taxon>
        <taxon>Gammaproteobacteria</taxon>
        <taxon>Alteromonadales</taxon>
        <taxon>Ferrimonadaceae</taxon>
        <taxon>Paraferrimonas</taxon>
    </lineage>
</organism>
<dbReference type="EMBL" id="BSNC01000005">
    <property type="protein sequence ID" value="GLP96981.1"/>
    <property type="molecule type" value="Genomic_DNA"/>
</dbReference>
<evidence type="ECO:0000259" key="14">
    <source>
        <dbReference type="Pfam" id="PF07715"/>
    </source>
</evidence>
<dbReference type="Pfam" id="PF07715">
    <property type="entry name" value="Plug"/>
    <property type="match status" value="1"/>
</dbReference>
<evidence type="ECO:0000256" key="7">
    <source>
        <dbReference type="ARBA" id="ARBA00023077"/>
    </source>
</evidence>
<proteinExistence type="inferred from homology"/>
<keyword evidence="9" id="KW-0675">Receptor</keyword>
<dbReference type="AlphaFoldDB" id="A0AA37RX30"/>
<gene>
    <name evidence="15" type="ORF">GCM10007895_22870</name>
</gene>
<evidence type="ECO:0000256" key="9">
    <source>
        <dbReference type="ARBA" id="ARBA00023170"/>
    </source>
</evidence>
<keyword evidence="8 11" id="KW-0472">Membrane</keyword>
<sequence length="676" mass="75228">MADETAVVDETAAANQAVEVDEVILVSASRHITPLNEVVGSATQLSSEALAAVNAQHIQQALVQVPGVTFSRGDGVEYLPGLRSPVQTGAGACGSILSTIDGIPLRAAGFCNINELFEAPTELGASLEVLSGPWSTIYGSNALTGVINVLTPEFGLVGNQAALSISDNNYYQFKGLLDTQSGDNEFIAALSHSHDGGYRDSSGYNQQKLLVKHRYAAGAARVTTSFNASRLDQQTAAYLVGKDSYKDKALSKTNPSPEAYRKAHSLRLASQIDQDKGDWAWQITPYARHVDMEFLQHFLPGTPIEQNRHSSLGVQSGLQWQWLDAGLDLEWTRGELLQYQENPTQGSDFLQATIPVGKHYDYEVDSLMASPFVQANIQVSDALRLTLAGRYDWQQYDYNNRMNSGRVDEQGYTCGFGGCRYSRPESSKDRFGQFSPKLGLNYRLTQGQHLFTNASRGHRAPQATELYRLQRAQSKADLKSETIDSLELGWRGYLERINWQLAGYWMQRDNLILRDSDFFNVSGGNTKHRGVEGQFRAQLSQDWQWQINASYARHTYGDIPQLGAVKGNKVDSAPAVNASSQLNWNAFEGLRATLEWIYVDEYYTDAQNLHKYDGHQLLNLRGQWQISRGVSLNAKLDNLLDTRYAERADYSSFAGDRYFPGRGRTLLVQLVYQFDS</sequence>
<feature type="domain" description="TonB-dependent receptor plug" evidence="14">
    <location>
        <begin position="35"/>
        <end position="146"/>
    </location>
</feature>
<dbReference type="PANTHER" id="PTHR30069">
    <property type="entry name" value="TONB-DEPENDENT OUTER MEMBRANE RECEPTOR"/>
    <property type="match status" value="1"/>
</dbReference>
<evidence type="ECO:0000256" key="2">
    <source>
        <dbReference type="ARBA" id="ARBA00008143"/>
    </source>
</evidence>
<keyword evidence="16" id="KW-1185">Reference proteome</keyword>
<comment type="subcellular location">
    <subcellularLocation>
        <location evidence="1 11">Cell outer membrane</location>
        <topology evidence="1 11">Multi-pass membrane protein</topology>
    </subcellularLocation>
</comment>
<reference evidence="15" key="2">
    <citation type="submission" date="2023-01" db="EMBL/GenBank/DDBJ databases">
        <title>Draft genome sequence of Paraferrimonas sedimenticola strain NBRC 101628.</title>
        <authorList>
            <person name="Sun Q."/>
            <person name="Mori K."/>
        </authorList>
    </citation>
    <scope>NUCLEOTIDE SEQUENCE</scope>
    <source>
        <strain evidence="15">NBRC 101628</strain>
    </source>
</reference>
<name>A0AA37RX30_9GAMM</name>
<dbReference type="SUPFAM" id="SSF56935">
    <property type="entry name" value="Porins"/>
    <property type="match status" value="1"/>
</dbReference>
<dbReference type="PANTHER" id="PTHR30069:SF29">
    <property type="entry name" value="HEMOGLOBIN AND HEMOGLOBIN-HAPTOGLOBIN-BINDING PROTEIN 1-RELATED"/>
    <property type="match status" value="1"/>
</dbReference>
<keyword evidence="6" id="KW-0732">Signal</keyword>
<protein>
    <recommendedName>
        <fullName evidence="17">TonB-dependent receptor</fullName>
    </recommendedName>
</protein>
<reference evidence="15" key="1">
    <citation type="journal article" date="2014" name="Int. J. Syst. Evol. Microbiol.">
        <title>Complete genome sequence of Corynebacterium casei LMG S-19264T (=DSM 44701T), isolated from a smear-ripened cheese.</title>
        <authorList>
            <consortium name="US DOE Joint Genome Institute (JGI-PGF)"/>
            <person name="Walter F."/>
            <person name="Albersmeier A."/>
            <person name="Kalinowski J."/>
            <person name="Ruckert C."/>
        </authorList>
    </citation>
    <scope>NUCLEOTIDE SEQUENCE</scope>
    <source>
        <strain evidence="15">NBRC 101628</strain>
    </source>
</reference>
<evidence type="ECO:0000313" key="15">
    <source>
        <dbReference type="EMBL" id="GLP96981.1"/>
    </source>
</evidence>
<dbReference type="Proteomes" id="UP001161422">
    <property type="component" value="Unassembled WGS sequence"/>
</dbReference>
<feature type="domain" description="TonB-dependent receptor-like beta-barrel" evidence="13">
    <location>
        <begin position="224"/>
        <end position="639"/>
    </location>
</feature>
<dbReference type="Gene3D" id="2.40.170.20">
    <property type="entry name" value="TonB-dependent receptor, beta-barrel domain"/>
    <property type="match status" value="1"/>
</dbReference>
<dbReference type="InterPro" id="IPR000531">
    <property type="entry name" value="Beta-barrel_TonB"/>
</dbReference>